<dbReference type="AlphaFoldDB" id="A0A1E3W8G8"/>
<evidence type="ECO:0000256" key="7">
    <source>
        <dbReference type="ARBA" id="ARBA00023004"/>
    </source>
</evidence>
<dbReference type="PROSITE" id="PS51007">
    <property type="entry name" value="CYTC"/>
    <property type="match status" value="1"/>
</dbReference>
<keyword evidence="2" id="KW-0813">Transport</keyword>
<evidence type="ECO:0000256" key="2">
    <source>
        <dbReference type="ARBA" id="ARBA00022448"/>
    </source>
</evidence>
<dbReference type="InterPro" id="IPR009056">
    <property type="entry name" value="Cyt_c-like_dom"/>
</dbReference>
<keyword evidence="12" id="KW-1185">Reference proteome</keyword>
<feature type="binding site" description="axial binding residue" evidence="9">
    <location>
        <position position="159"/>
    </location>
    <ligand>
        <name>heme c</name>
        <dbReference type="ChEBI" id="CHEBI:61717"/>
        <label>2</label>
    </ligand>
    <ligandPart>
        <name>Fe</name>
        <dbReference type="ChEBI" id="CHEBI:18248"/>
    </ligandPart>
</feature>
<feature type="binding site" description="covalent" evidence="8">
    <location>
        <position position="116"/>
    </location>
    <ligand>
        <name>heme c</name>
        <dbReference type="ChEBI" id="CHEBI:61717"/>
        <label>2</label>
    </ligand>
</feature>
<evidence type="ECO:0000256" key="1">
    <source>
        <dbReference type="ARBA" id="ARBA00004418"/>
    </source>
</evidence>
<dbReference type="PIRSF" id="PIRSF000005">
    <property type="entry name" value="Cytochrome_c4"/>
    <property type="match status" value="1"/>
</dbReference>
<evidence type="ECO:0000313" key="11">
    <source>
        <dbReference type="EMBL" id="ODS01397.1"/>
    </source>
</evidence>
<feature type="domain" description="Cytochrome c" evidence="10">
    <location>
        <begin position="1"/>
        <end position="90"/>
    </location>
</feature>
<feature type="binding site" description="axial binding residue" evidence="9">
    <location>
        <position position="28"/>
    </location>
    <ligand>
        <name>heme c</name>
        <dbReference type="ChEBI" id="CHEBI:61717"/>
        <label>1</label>
    </ligand>
    <ligandPart>
        <name>Fe</name>
        <dbReference type="ChEBI" id="CHEBI:18248"/>
    </ligandPart>
</feature>
<dbReference type="InterPro" id="IPR024167">
    <property type="entry name" value="Cytochrome_c4-like"/>
</dbReference>
<feature type="binding site" description="covalent" evidence="8">
    <location>
        <position position="119"/>
    </location>
    <ligand>
        <name>heme c</name>
        <dbReference type="ChEBI" id="CHEBI:61717"/>
        <label>2</label>
    </ligand>
</feature>
<dbReference type="InterPro" id="IPR036909">
    <property type="entry name" value="Cyt_c-like_dom_sf"/>
</dbReference>
<accession>A0A1E3W8G8</accession>
<dbReference type="PANTHER" id="PTHR33751:SF9">
    <property type="entry name" value="CYTOCHROME C4"/>
    <property type="match status" value="1"/>
</dbReference>
<dbReference type="Gene3D" id="1.10.760.10">
    <property type="entry name" value="Cytochrome c-like domain"/>
    <property type="match status" value="2"/>
</dbReference>
<sequence length="191" mass="20762">MGSTLFAGSGSAEEFNLEEKVKLCATCHGADGVPINKQTPVIWGQNEGYFYLQLRDFKRGTRKNPLMEPIAAPLEKKDMYALAAYFTKKKWPNLGQPPAPASVAAKADSAVRSVGCRGCHLDHFQGDGTTARLAGQSREYLLATMLAFRDGSRGNNPGMSNLMSATPEDDFEALAEYLAGLQIDQYLGHGR</sequence>
<feature type="binding site" description="covalent" evidence="8">
    <location>
        <position position="24"/>
    </location>
    <ligand>
        <name>heme c</name>
        <dbReference type="ChEBI" id="CHEBI:61717"/>
        <label>1</label>
    </ligand>
</feature>
<proteinExistence type="predicted"/>
<dbReference type="SUPFAM" id="SSF46626">
    <property type="entry name" value="Cytochrome c"/>
    <property type="match status" value="2"/>
</dbReference>
<feature type="binding site" description="axial binding residue" evidence="9">
    <location>
        <position position="67"/>
    </location>
    <ligand>
        <name>heme c</name>
        <dbReference type="ChEBI" id="CHEBI:61717"/>
        <label>1</label>
    </ligand>
    <ligandPart>
        <name>Fe</name>
        <dbReference type="ChEBI" id="CHEBI:18248"/>
    </ligandPart>
</feature>
<evidence type="ECO:0000256" key="9">
    <source>
        <dbReference type="PIRSR" id="PIRSR000005-2"/>
    </source>
</evidence>
<dbReference type="Proteomes" id="UP000094501">
    <property type="component" value="Unassembled WGS sequence"/>
</dbReference>
<keyword evidence="4 9" id="KW-0479">Metal-binding</keyword>
<feature type="binding site" description="covalent" evidence="8">
    <location>
        <position position="27"/>
    </location>
    <ligand>
        <name>heme c</name>
        <dbReference type="ChEBI" id="CHEBI:61717"/>
        <label>1</label>
    </ligand>
</feature>
<comment type="PTM">
    <text evidence="8">Binds 2 heme c groups covalently per subunit.</text>
</comment>
<keyword evidence="3 8" id="KW-0349">Heme</keyword>
<evidence type="ECO:0000256" key="3">
    <source>
        <dbReference type="ARBA" id="ARBA00022617"/>
    </source>
</evidence>
<evidence type="ECO:0000256" key="4">
    <source>
        <dbReference type="ARBA" id="ARBA00022723"/>
    </source>
</evidence>
<gene>
    <name evidence="11" type="ORF">AUC68_00325</name>
</gene>
<dbReference type="PANTHER" id="PTHR33751">
    <property type="entry name" value="CBB3-TYPE CYTOCHROME C OXIDASE SUBUNIT FIXP"/>
    <property type="match status" value="1"/>
</dbReference>
<protein>
    <submittedName>
        <fullName evidence="11">Cytochrome c</fullName>
    </submittedName>
</protein>
<keyword evidence="7 9" id="KW-0408">Iron</keyword>
<comment type="caution">
    <text evidence="11">The sequence shown here is derived from an EMBL/GenBank/DDBJ whole genome shotgun (WGS) entry which is preliminary data.</text>
</comment>
<dbReference type="STRING" id="1774968.AUC68_00325"/>
<evidence type="ECO:0000313" key="12">
    <source>
        <dbReference type="Proteomes" id="UP000094501"/>
    </source>
</evidence>
<dbReference type="EMBL" id="LPWG01000001">
    <property type="protein sequence ID" value="ODS01397.1"/>
    <property type="molecule type" value="Genomic_DNA"/>
</dbReference>
<evidence type="ECO:0000256" key="5">
    <source>
        <dbReference type="ARBA" id="ARBA00022764"/>
    </source>
</evidence>
<evidence type="ECO:0000256" key="8">
    <source>
        <dbReference type="PIRSR" id="PIRSR000005-1"/>
    </source>
</evidence>
<dbReference type="GO" id="GO:0020037">
    <property type="term" value="F:heme binding"/>
    <property type="evidence" value="ECO:0007669"/>
    <property type="project" value="InterPro"/>
</dbReference>
<dbReference type="GO" id="GO:0042597">
    <property type="term" value="C:periplasmic space"/>
    <property type="evidence" value="ECO:0007669"/>
    <property type="project" value="UniProtKB-SubCell"/>
</dbReference>
<name>A0A1E3W8G8_9HYPH</name>
<keyword evidence="5" id="KW-0574">Periplasm</keyword>
<dbReference type="GO" id="GO:0005506">
    <property type="term" value="F:iron ion binding"/>
    <property type="evidence" value="ECO:0007669"/>
    <property type="project" value="InterPro"/>
</dbReference>
<reference evidence="11 12" key="1">
    <citation type="journal article" date="2016" name="Environ. Microbiol.">
        <title>New Methyloceanibacter diversity from North Sea sediments includes methanotroph containing solely the soluble methane monooxygenase.</title>
        <authorList>
            <person name="Vekeman B."/>
            <person name="Kerckhof F.M."/>
            <person name="Cremers G."/>
            <person name="de Vos P."/>
            <person name="Vandamme P."/>
            <person name="Boon N."/>
            <person name="Op den Camp H.J."/>
            <person name="Heylen K."/>
        </authorList>
    </citation>
    <scope>NUCLEOTIDE SEQUENCE [LARGE SCALE GENOMIC DNA]</scope>
    <source>
        <strain evidence="11 12">R-67174</strain>
    </source>
</reference>
<comment type="subcellular location">
    <subcellularLocation>
        <location evidence="1">Periplasm</location>
    </subcellularLocation>
</comment>
<dbReference type="OrthoDB" id="9808603at2"/>
<organism evidence="11 12">
    <name type="scientific">Methyloceanibacter methanicus</name>
    <dbReference type="NCBI Taxonomy" id="1774968"/>
    <lineage>
        <taxon>Bacteria</taxon>
        <taxon>Pseudomonadati</taxon>
        <taxon>Pseudomonadota</taxon>
        <taxon>Alphaproteobacteria</taxon>
        <taxon>Hyphomicrobiales</taxon>
        <taxon>Hyphomicrobiaceae</taxon>
        <taxon>Methyloceanibacter</taxon>
    </lineage>
</organism>
<dbReference type="InterPro" id="IPR050597">
    <property type="entry name" value="Cytochrome_c_Oxidase_Subunit"/>
</dbReference>
<dbReference type="GO" id="GO:0009055">
    <property type="term" value="F:electron transfer activity"/>
    <property type="evidence" value="ECO:0007669"/>
    <property type="project" value="InterPro"/>
</dbReference>
<evidence type="ECO:0000256" key="6">
    <source>
        <dbReference type="ARBA" id="ARBA00022982"/>
    </source>
</evidence>
<keyword evidence="6" id="KW-0249">Electron transport</keyword>
<feature type="binding site" description="axial binding residue" evidence="9">
    <location>
        <position position="120"/>
    </location>
    <ligand>
        <name>heme c</name>
        <dbReference type="ChEBI" id="CHEBI:61717"/>
        <label>2</label>
    </ligand>
    <ligandPart>
        <name>Fe</name>
        <dbReference type="ChEBI" id="CHEBI:18248"/>
    </ligandPart>
</feature>
<evidence type="ECO:0000259" key="10">
    <source>
        <dbReference type="PROSITE" id="PS51007"/>
    </source>
</evidence>